<evidence type="ECO:0000256" key="1">
    <source>
        <dbReference type="ARBA" id="ARBA00004571"/>
    </source>
</evidence>
<proteinExistence type="inferred from homology"/>
<sequence>MKTFLKLFIMLFCVLSFAQTTVKGKVIDDKGLPLPSANIIIAGSATGTTSDFEGNYTLTTDLNPPFTIKISYTGFETKTEQVTSNNQTINVTLIEGNELDEVVISASRTPERIFESPVTVERFGAREIKNTASSSFYNGLENLKGVDINTGSLTFKQVNTRGFADFNNGRFVQLIDGADNSIPALNIVIGNLVGASELDVKSVEILPGASSALYGANAFNGILFIQTKNPFDDQGVKAYVKTGFTSQDAAGENEYYDVGFRGAHKFSDKFAAEINFSYLKGTDWFANSEQDIDTPGGTRQSNVNFNGLNVFGDEVSTNIRAASGGLGIIPDVNVSRTGYNEQDLTDFDAESVKADWTLAYRPWGDDFEISYNGRVGVGSTVFQATNRNYLDDFFFQQHKVEIKNDNFFVRGYVNDDDAGNSYDLVFTGININRAWKSDQQWFGDYIGAFALATFGGQNEGAAHAFARGVADEDFDIDASGNILTGEVDGVRRLIPGTPEFQQTFDRVTQNPDFSSGSSFQDESKFYHVDANYNFSHLIEDIFDLQAGGSFRENSLNSNGTIFTDNNSGITYNEVGAYVQIQKELVDERLKLTGSGRFDKNELFDGFFTPRFSVGYTLGEERNHNIRTSVQTGFRNPTSQNLFLGLDVGSAILLGSAPGNPERFERNVFLSDGTLTTLNGSLAFNNAYTATSAAIFAATGDPSVLEVGNLNPVMPEQVTSFEVGYRSQLFDKKVTIDVNGYYNTFRNFLASEVVVSPLVGSVLDASGVQALAAGNSQAFQVTTNSDADIESFGATTSITTKVFGDFNIGVNYTFSDFEFDQDSDPDFRPGFNTPKHKVKASFGNSELFKNFGFNIAWRWSDSYFWQAPFADGNVPAFNTVDLQINYSIPSIKSNFRLSASNLTGNEFITAIGPGPVGSIFLFSWTINNL</sequence>
<evidence type="ECO:0000256" key="7">
    <source>
        <dbReference type="ARBA" id="ARBA00023237"/>
    </source>
</evidence>
<keyword evidence="7 8" id="KW-0998">Cell outer membrane</keyword>
<dbReference type="EMBL" id="JAFMPT010000019">
    <property type="protein sequence ID" value="MCC1485296.1"/>
    <property type="molecule type" value="Genomic_DNA"/>
</dbReference>
<evidence type="ECO:0000313" key="12">
    <source>
        <dbReference type="Proteomes" id="UP000778797"/>
    </source>
</evidence>
<dbReference type="Pfam" id="PF07715">
    <property type="entry name" value="Plug"/>
    <property type="match status" value="1"/>
</dbReference>
<dbReference type="RefSeq" id="WP_227477788.1">
    <property type="nucleotide sequence ID" value="NZ_JAFMPT010000019.1"/>
</dbReference>
<evidence type="ECO:0000256" key="9">
    <source>
        <dbReference type="SAM" id="SignalP"/>
    </source>
</evidence>
<evidence type="ECO:0000259" key="10">
    <source>
        <dbReference type="Pfam" id="PF07715"/>
    </source>
</evidence>
<dbReference type="SUPFAM" id="SSF49464">
    <property type="entry name" value="Carboxypeptidase regulatory domain-like"/>
    <property type="match status" value="1"/>
</dbReference>
<reference evidence="12" key="1">
    <citation type="submission" date="2021-03" db="EMBL/GenBank/DDBJ databases">
        <title>Genome of Cognatishimia sp. F0-27.</title>
        <authorList>
            <person name="Ping X."/>
        </authorList>
    </citation>
    <scope>NUCLEOTIDE SEQUENCE [LARGE SCALE GENOMIC DNA]</scope>
    <source>
        <strain evidence="12">E313</strain>
    </source>
</reference>
<comment type="caution">
    <text evidence="11">The sequence shown here is derived from an EMBL/GenBank/DDBJ whole genome shotgun (WGS) entry which is preliminary data.</text>
</comment>
<comment type="similarity">
    <text evidence="8">Belongs to the TonB-dependent receptor family.</text>
</comment>
<evidence type="ECO:0000256" key="6">
    <source>
        <dbReference type="ARBA" id="ARBA00023136"/>
    </source>
</evidence>
<reference evidence="12" key="2">
    <citation type="submission" date="2023-07" db="EMBL/GenBank/DDBJ databases">
        <title>Genome of Winogradskyella sp. E313.</title>
        <authorList>
            <person name="Zhou Y."/>
        </authorList>
    </citation>
    <scope>NUCLEOTIDE SEQUENCE [LARGE SCALE GENOMIC DNA]</scope>
    <source>
        <strain evidence="12">E313</strain>
    </source>
</reference>
<dbReference type="InterPro" id="IPR037066">
    <property type="entry name" value="Plug_dom_sf"/>
</dbReference>
<dbReference type="Proteomes" id="UP000778797">
    <property type="component" value="Unassembled WGS sequence"/>
</dbReference>
<dbReference type="InterPro" id="IPR036942">
    <property type="entry name" value="Beta-barrel_TonB_sf"/>
</dbReference>
<dbReference type="Gene3D" id="2.40.170.20">
    <property type="entry name" value="TonB-dependent receptor, beta-barrel domain"/>
    <property type="match status" value="1"/>
</dbReference>
<dbReference type="PROSITE" id="PS52016">
    <property type="entry name" value="TONB_DEPENDENT_REC_3"/>
    <property type="match status" value="1"/>
</dbReference>
<dbReference type="InterPro" id="IPR012910">
    <property type="entry name" value="Plug_dom"/>
</dbReference>
<keyword evidence="6 8" id="KW-0472">Membrane</keyword>
<keyword evidence="12" id="KW-1185">Reference proteome</keyword>
<dbReference type="SUPFAM" id="SSF56935">
    <property type="entry name" value="Porins"/>
    <property type="match status" value="1"/>
</dbReference>
<dbReference type="InterPro" id="IPR008969">
    <property type="entry name" value="CarboxyPept-like_regulatory"/>
</dbReference>
<evidence type="ECO:0000256" key="4">
    <source>
        <dbReference type="ARBA" id="ARBA00022692"/>
    </source>
</evidence>
<evidence type="ECO:0000256" key="5">
    <source>
        <dbReference type="ARBA" id="ARBA00022729"/>
    </source>
</evidence>
<protein>
    <submittedName>
        <fullName evidence="11">Carboxypeptidase-like regulatory domain-containing protein</fullName>
    </submittedName>
</protein>
<feature type="signal peptide" evidence="9">
    <location>
        <begin position="1"/>
        <end position="18"/>
    </location>
</feature>
<evidence type="ECO:0000256" key="3">
    <source>
        <dbReference type="ARBA" id="ARBA00022452"/>
    </source>
</evidence>
<dbReference type="PANTHER" id="PTHR30069:SF29">
    <property type="entry name" value="HEMOGLOBIN AND HEMOGLOBIN-HAPTOGLOBIN-BINDING PROTEIN 1-RELATED"/>
    <property type="match status" value="1"/>
</dbReference>
<evidence type="ECO:0000256" key="8">
    <source>
        <dbReference type="PROSITE-ProRule" id="PRU01360"/>
    </source>
</evidence>
<keyword evidence="2 8" id="KW-0813">Transport</keyword>
<accession>A0ABS8EPZ8</accession>
<evidence type="ECO:0000256" key="2">
    <source>
        <dbReference type="ARBA" id="ARBA00022448"/>
    </source>
</evidence>
<organism evidence="11 12">
    <name type="scientific">Winogradskyella immobilis</name>
    <dbReference type="NCBI Taxonomy" id="2816852"/>
    <lineage>
        <taxon>Bacteria</taxon>
        <taxon>Pseudomonadati</taxon>
        <taxon>Bacteroidota</taxon>
        <taxon>Flavobacteriia</taxon>
        <taxon>Flavobacteriales</taxon>
        <taxon>Flavobacteriaceae</taxon>
        <taxon>Winogradskyella</taxon>
    </lineage>
</organism>
<dbReference type="InterPro" id="IPR039426">
    <property type="entry name" value="TonB-dep_rcpt-like"/>
</dbReference>
<feature type="chain" id="PRO_5045286201" evidence="9">
    <location>
        <begin position="19"/>
        <end position="928"/>
    </location>
</feature>
<gene>
    <name evidence="11" type="ORF">J1C55_11895</name>
</gene>
<keyword evidence="3 8" id="KW-1134">Transmembrane beta strand</keyword>
<dbReference type="PANTHER" id="PTHR30069">
    <property type="entry name" value="TONB-DEPENDENT OUTER MEMBRANE RECEPTOR"/>
    <property type="match status" value="1"/>
</dbReference>
<evidence type="ECO:0000313" key="11">
    <source>
        <dbReference type="EMBL" id="MCC1485296.1"/>
    </source>
</evidence>
<dbReference type="Pfam" id="PF13715">
    <property type="entry name" value="CarbopepD_reg_2"/>
    <property type="match status" value="1"/>
</dbReference>
<keyword evidence="5 9" id="KW-0732">Signal</keyword>
<comment type="subcellular location">
    <subcellularLocation>
        <location evidence="1 8">Cell outer membrane</location>
        <topology evidence="1 8">Multi-pass membrane protein</topology>
    </subcellularLocation>
</comment>
<dbReference type="Gene3D" id="2.60.40.1120">
    <property type="entry name" value="Carboxypeptidase-like, regulatory domain"/>
    <property type="match status" value="1"/>
</dbReference>
<dbReference type="Gene3D" id="2.170.130.10">
    <property type="entry name" value="TonB-dependent receptor, plug domain"/>
    <property type="match status" value="1"/>
</dbReference>
<keyword evidence="4 8" id="KW-0812">Transmembrane</keyword>
<feature type="domain" description="TonB-dependent receptor plug" evidence="10">
    <location>
        <begin position="114"/>
        <end position="222"/>
    </location>
</feature>
<name>A0ABS8EPZ8_9FLAO</name>